<feature type="region of interest" description="Disordered" evidence="1">
    <location>
        <begin position="1"/>
        <end position="53"/>
    </location>
</feature>
<dbReference type="AlphaFoldDB" id="A0A6C0HPA0"/>
<proteinExistence type="predicted"/>
<reference evidence="2" key="1">
    <citation type="journal article" date="2020" name="Nature">
        <title>Giant virus diversity and host interactions through global metagenomics.</title>
        <authorList>
            <person name="Schulz F."/>
            <person name="Roux S."/>
            <person name="Paez-Espino D."/>
            <person name="Jungbluth S."/>
            <person name="Walsh D.A."/>
            <person name="Denef V.J."/>
            <person name="McMahon K.D."/>
            <person name="Konstantinidis K.T."/>
            <person name="Eloe-Fadrosh E.A."/>
            <person name="Kyrpides N.C."/>
            <person name="Woyke T."/>
        </authorList>
    </citation>
    <scope>NUCLEOTIDE SEQUENCE</scope>
    <source>
        <strain evidence="2">GVMAG-M-3300023184-165</strain>
    </source>
</reference>
<feature type="compositionally biased region" description="Basic and acidic residues" evidence="1">
    <location>
        <begin position="30"/>
        <end position="39"/>
    </location>
</feature>
<evidence type="ECO:0000313" key="2">
    <source>
        <dbReference type="EMBL" id="QHT82511.1"/>
    </source>
</evidence>
<dbReference type="EMBL" id="MN740002">
    <property type="protein sequence ID" value="QHT82511.1"/>
    <property type="molecule type" value="Genomic_DNA"/>
</dbReference>
<protein>
    <submittedName>
        <fullName evidence="2">Uncharacterized protein</fullName>
    </submittedName>
</protein>
<name>A0A6C0HPA0_9ZZZZ</name>
<accession>A0A6C0HPA0</accession>
<organism evidence="2">
    <name type="scientific">viral metagenome</name>
    <dbReference type="NCBI Taxonomy" id="1070528"/>
    <lineage>
        <taxon>unclassified sequences</taxon>
        <taxon>metagenomes</taxon>
        <taxon>organismal metagenomes</taxon>
    </lineage>
</organism>
<evidence type="ECO:0000256" key="1">
    <source>
        <dbReference type="SAM" id="MobiDB-lite"/>
    </source>
</evidence>
<sequence>METDPKPQKRGRKPKTFKTEEPVSTENVVIEEKQEKEQEQEQEPQSLIDEIPEANEETSIDEFIEEIYNEIENPSEEMKDVIEEIIEEVKEILSTIEETNEVTQTETEVVEKREEAIIEEAIIEEAVIEAAAIEAAAIEEIKEAVETVTEEIAEKTVGVVEEIKEKVVNTTLEIKSLLNLLIIISIRPDMQEKYGLKPELVKMLQLMIQYNSSFFFKIEESFKRILEDNKIDSNDVPELMSLFSCVYELIFSLKLNVTTIEMSNICGELIKLTFNIMLTEGLIIFETASGNEETLKIFNALVDSSTSLIKLSKIVKFNNKWCCCIF</sequence>